<evidence type="ECO:0000256" key="7">
    <source>
        <dbReference type="ARBA" id="ARBA00022842"/>
    </source>
</evidence>
<dbReference type="CDD" id="cd02612">
    <property type="entry name" value="HAD_PGPPase"/>
    <property type="match status" value="1"/>
</dbReference>
<keyword evidence="6 11" id="KW-0378">Hydrolase</keyword>
<dbReference type="Gene3D" id="1.20.1440.100">
    <property type="entry name" value="SG protein - dephosphorylation function"/>
    <property type="match status" value="1"/>
</dbReference>
<comment type="function">
    <text evidence="10">Catalyzes the dephosphorylation of histidinol-phosphate to histidinol, the direct precursor of histidine.</text>
</comment>
<protein>
    <recommendedName>
        <fullName evidence="4">Histidinol-phosphatase</fullName>
        <ecNumber evidence="3">3.1.3.15</ecNumber>
    </recommendedName>
    <alternativeName>
        <fullName evidence="8">Histidinol-phosphate phosphatase</fullName>
    </alternativeName>
</protein>
<comment type="pathway">
    <text evidence="1">Amino-acid biosynthesis; L-histidine biosynthesis; L-histidine from 5-phospho-alpha-D-ribose 1-diphosphate: step 8/9.</text>
</comment>
<comment type="catalytic activity">
    <reaction evidence="9">
        <text>L-histidinol phosphate + H2O = L-histidinol + phosphate</text>
        <dbReference type="Rhea" id="RHEA:14465"/>
        <dbReference type="ChEBI" id="CHEBI:15377"/>
        <dbReference type="ChEBI" id="CHEBI:43474"/>
        <dbReference type="ChEBI" id="CHEBI:57699"/>
        <dbReference type="ChEBI" id="CHEBI:57980"/>
        <dbReference type="EC" id="3.1.3.15"/>
    </reaction>
    <physiologicalReaction direction="left-to-right" evidence="9">
        <dbReference type="Rhea" id="RHEA:14466"/>
    </physiologicalReaction>
</comment>
<dbReference type="RefSeq" id="WP_003101837.1">
    <property type="nucleotide sequence ID" value="NZ_AP014651.1"/>
</dbReference>
<dbReference type="EC" id="3.1.3.15" evidence="3"/>
<accession>A0A0C6F328</accession>
<organism evidence="11 12">
    <name type="scientific">Pseudomonas aeruginosa</name>
    <dbReference type="NCBI Taxonomy" id="287"/>
    <lineage>
        <taxon>Bacteria</taxon>
        <taxon>Pseudomonadati</taxon>
        <taxon>Pseudomonadota</taxon>
        <taxon>Gammaproteobacteria</taxon>
        <taxon>Pseudomonadales</taxon>
        <taxon>Pseudomonadaceae</taxon>
        <taxon>Pseudomonas</taxon>
    </lineage>
</organism>
<dbReference type="GO" id="GO:0004401">
    <property type="term" value="F:histidinol-phosphatase activity"/>
    <property type="evidence" value="ECO:0007669"/>
    <property type="project" value="UniProtKB-EC"/>
</dbReference>
<sequence length="217" mass="24385">MPLALFDLDDTLIDGDCATLWGRYMTELGWVEKTAFLHQERRLMELYAEGRLAMEDYMDFSLAPIAGRTPAEIAGAVEDFVARIVAPRIHADAVRCLERHRQAGDRLLIISASAHFLVSAIGRRLGVDEVLAIDIEERDGLYTGRTRGTLTYREGKVRRLDAWLAQEGETLAGATFYSDSRNDLPLLSRVDRPHTVNPDPALLGHAREAGWPVLEWR</sequence>
<dbReference type="NCBIfam" id="TIGR01490">
    <property type="entry name" value="HAD-SF-IB-hyp1"/>
    <property type="match status" value="1"/>
</dbReference>
<evidence type="ECO:0000256" key="9">
    <source>
        <dbReference type="ARBA" id="ARBA00052092"/>
    </source>
</evidence>
<comment type="caution">
    <text evidence="11">The sequence shown here is derived from an EMBL/GenBank/DDBJ whole genome shotgun (WGS) entry which is preliminary data.</text>
</comment>
<keyword evidence="7" id="KW-0460">Magnesium</keyword>
<evidence type="ECO:0000256" key="1">
    <source>
        <dbReference type="ARBA" id="ARBA00004970"/>
    </source>
</evidence>
<keyword evidence="5" id="KW-0479">Metal-binding</keyword>
<comment type="similarity">
    <text evidence="2">Belongs to the HAD-like hydrolase superfamily. SerB family.</text>
</comment>
<dbReference type="PANTHER" id="PTHR43344:SF13">
    <property type="entry name" value="PHOSPHATASE RV3661-RELATED"/>
    <property type="match status" value="1"/>
</dbReference>
<evidence type="ECO:0000313" key="11">
    <source>
        <dbReference type="EMBL" id="MUI36764.1"/>
    </source>
</evidence>
<evidence type="ECO:0000256" key="4">
    <source>
        <dbReference type="ARBA" id="ARBA00021697"/>
    </source>
</evidence>
<dbReference type="Gene3D" id="3.40.50.1000">
    <property type="entry name" value="HAD superfamily/HAD-like"/>
    <property type="match status" value="1"/>
</dbReference>
<dbReference type="Pfam" id="PF12710">
    <property type="entry name" value="HAD"/>
    <property type="match status" value="1"/>
</dbReference>
<evidence type="ECO:0000256" key="2">
    <source>
        <dbReference type="ARBA" id="ARBA00009184"/>
    </source>
</evidence>
<dbReference type="FunFam" id="3.40.50.1000:FF:000025">
    <property type="entry name" value="HAD hydrolase, family IB"/>
    <property type="match status" value="1"/>
</dbReference>
<dbReference type="AlphaFoldDB" id="A0A0C6F328"/>
<dbReference type="InterPro" id="IPR023214">
    <property type="entry name" value="HAD_sf"/>
</dbReference>
<dbReference type="EMBL" id="WOAD01000014">
    <property type="protein sequence ID" value="MUI36764.1"/>
    <property type="molecule type" value="Genomic_DNA"/>
</dbReference>
<evidence type="ECO:0000256" key="5">
    <source>
        <dbReference type="ARBA" id="ARBA00022723"/>
    </source>
</evidence>
<reference evidence="11 12" key="1">
    <citation type="submission" date="2019-11" db="EMBL/GenBank/DDBJ databases">
        <title>Genomes of ocular Pseudomonas aeruginosa isolates.</title>
        <authorList>
            <person name="Khan M."/>
            <person name="Rice S.A."/>
            <person name="Willcox M.D.P."/>
            <person name="Stapleton F."/>
        </authorList>
    </citation>
    <scope>NUCLEOTIDE SEQUENCE [LARGE SCALE GENOMIC DNA]</scope>
    <source>
        <strain evidence="11 12">PA221</strain>
    </source>
</reference>
<gene>
    <name evidence="11" type="ORF">GNQ48_17300</name>
</gene>
<evidence type="ECO:0000256" key="6">
    <source>
        <dbReference type="ARBA" id="ARBA00022801"/>
    </source>
</evidence>
<dbReference type="NCBIfam" id="TIGR01488">
    <property type="entry name" value="HAD-SF-IB"/>
    <property type="match status" value="1"/>
</dbReference>
<evidence type="ECO:0000256" key="3">
    <source>
        <dbReference type="ARBA" id="ARBA00013085"/>
    </source>
</evidence>
<dbReference type="InterPro" id="IPR036412">
    <property type="entry name" value="HAD-like_sf"/>
</dbReference>
<name>A0A0C6F328_PSEAI</name>
<dbReference type="GO" id="GO:0046872">
    <property type="term" value="F:metal ion binding"/>
    <property type="evidence" value="ECO:0007669"/>
    <property type="project" value="UniProtKB-KW"/>
</dbReference>
<evidence type="ECO:0000313" key="12">
    <source>
        <dbReference type="Proteomes" id="UP000433532"/>
    </source>
</evidence>
<dbReference type="PANTHER" id="PTHR43344">
    <property type="entry name" value="PHOSPHOSERINE PHOSPHATASE"/>
    <property type="match status" value="1"/>
</dbReference>
<evidence type="ECO:0000256" key="8">
    <source>
        <dbReference type="ARBA" id="ARBA00033209"/>
    </source>
</evidence>
<dbReference type="Proteomes" id="UP000433532">
    <property type="component" value="Unassembled WGS sequence"/>
</dbReference>
<dbReference type="SUPFAM" id="SSF56784">
    <property type="entry name" value="HAD-like"/>
    <property type="match status" value="1"/>
</dbReference>
<evidence type="ECO:0000256" key="10">
    <source>
        <dbReference type="ARBA" id="ARBA00053547"/>
    </source>
</evidence>
<dbReference type="InterPro" id="IPR050582">
    <property type="entry name" value="HAD-like_SerB"/>
</dbReference>
<dbReference type="InterPro" id="IPR006385">
    <property type="entry name" value="HAD_hydro_SerB1"/>
</dbReference>
<proteinExistence type="inferred from homology"/>